<evidence type="ECO:0000259" key="11">
    <source>
        <dbReference type="PROSITE" id="PS51192"/>
    </source>
</evidence>
<keyword evidence="5" id="KW-0067">ATP-binding</keyword>
<feature type="compositionally biased region" description="Basic and acidic residues" evidence="10">
    <location>
        <begin position="633"/>
        <end position="655"/>
    </location>
</feature>
<dbReference type="STRING" id="105231.A0A0U9HI16"/>
<dbReference type="SMART" id="SM00490">
    <property type="entry name" value="HELICc"/>
    <property type="match status" value="1"/>
</dbReference>
<feature type="domain" description="Helicase C-terminal" evidence="12">
    <location>
        <begin position="268"/>
        <end position="465"/>
    </location>
</feature>
<keyword evidence="4" id="KW-0347">Helicase</keyword>
<feature type="compositionally biased region" description="Basic and acidic residues" evidence="10">
    <location>
        <begin position="348"/>
        <end position="367"/>
    </location>
</feature>
<dbReference type="PANTHER" id="PTHR47959:SF21">
    <property type="entry name" value="DEAD-BOX HELICASE 56"/>
    <property type="match status" value="1"/>
</dbReference>
<evidence type="ECO:0000313" key="14">
    <source>
        <dbReference type="EMBL" id="GAQ77617.1"/>
    </source>
</evidence>
<dbReference type="GO" id="GO:0003724">
    <property type="term" value="F:RNA helicase activity"/>
    <property type="evidence" value="ECO:0007669"/>
    <property type="project" value="UniProtKB-EC"/>
</dbReference>
<dbReference type="InterPro" id="IPR050079">
    <property type="entry name" value="DEAD_box_RNA_helicase"/>
</dbReference>
<dbReference type="EMBL" id="DF236950">
    <property type="protein sequence ID" value="GAQ77617.1"/>
    <property type="molecule type" value="Genomic_DNA"/>
</dbReference>
<evidence type="ECO:0000256" key="9">
    <source>
        <dbReference type="PROSITE-ProRule" id="PRU00552"/>
    </source>
</evidence>
<sequence length="663" mass="72127">MAEKAAPAGPAADLLDDSSFEEMGLDARLLRALVKKGLKQPTAVQAKCIPLALEGKDIVARARTGSGKTLAYLLPLLHKIVSELAEDGNGGKRGLKGLVLVPTRELCQQVQDEAASIAEYCGGLIKVAQLTATMNAAAQKAVMAASPDVLVATPGRVAACIREGTLTVAGLQQSLETLVLDEADLLLSYGYEEDLKQLAQQVPRRCQCLLMSATTSADVDRLKKLVLHNPVTLTLTEVEGAGGSGISRTVQQFAIRCPEHDKLLYMLALLKLGLIQRKALVFVNTIDTGFKLKLFLEKFGIRTAVLNSELPQNSRQHILQEFNKGLFDYLIATDAIKVGPSKAKKKSSKEGSKGQEKSEEGENKEGGEEAEGEAQPPKKKKRRLGDQEFGVVRGIDFKNVRTVVNFDLPDTPSGYVHRIGRTGRAGSTGTAVSLVRPDQAELIGRVESALAASGDESEGEEEPPSVAPGSIIGDFPSLTSQAVEALRYRAEDIARSVTRVAIKEARAKELKLEILNSERLKTHFEDNPVELELLKHDKPLLKQAAAPHLRTIPAYLEDPTAKAAASAVNAARQAMGNDGQFFARKRLKRKKDKDSDPLKSFAFTRDKNDDDVPEVAAALEGTLWSKQKRRRGNNKDDRGKKPGGERYKHFKENVRKKGSKKRT</sequence>
<keyword evidence="6" id="KW-0694">RNA-binding</keyword>
<feature type="short sequence motif" description="Q motif" evidence="9">
    <location>
        <begin position="18"/>
        <end position="46"/>
    </location>
</feature>
<dbReference type="AlphaFoldDB" id="A0A0U9HI16"/>
<feature type="domain" description="DEAD-box RNA helicase Q" evidence="13">
    <location>
        <begin position="18"/>
        <end position="46"/>
    </location>
</feature>
<evidence type="ECO:0000259" key="13">
    <source>
        <dbReference type="PROSITE" id="PS51195"/>
    </source>
</evidence>
<evidence type="ECO:0000259" key="12">
    <source>
        <dbReference type="PROSITE" id="PS51194"/>
    </source>
</evidence>
<keyword evidence="2" id="KW-0547">Nucleotide-binding</keyword>
<evidence type="ECO:0000256" key="4">
    <source>
        <dbReference type="ARBA" id="ARBA00022806"/>
    </source>
</evidence>
<evidence type="ECO:0000256" key="2">
    <source>
        <dbReference type="ARBA" id="ARBA00022741"/>
    </source>
</evidence>
<dbReference type="OMA" id="NASEQCV"/>
<dbReference type="PANTHER" id="PTHR47959">
    <property type="entry name" value="ATP-DEPENDENT RNA HELICASE RHLE-RELATED"/>
    <property type="match status" value="1"/>
</dbReference>
<dbReference type="PROSITE" id="PS51192">
    <property type="entry name" value="HELICASE_ATP_BIND_1"/>
    <property type="match status" value="1"/>
</dbReference>
<name>A0A0U9HI16_KLENI</name>
<dbReference type="Pfam" id="PF00271">
    <property type="entry name" value="Helicase_C"/>
    <property type="match status" value="2"/>
</dbReference>
<dbReference type="SUPFAM" id="SSF52540">
    <property type="entry name" value="P-loop containing nucleoside triphosphate hydrolases"/>
    <property type="match status" value="2"/>
</dbReference>
<feature type="region of interest" description="Disordered" evidence="10">
    <location>
        <begin position="450"/>
        <end position="473"/>
    </location>
</feature>
<dbReference type="OrthoDB" id="1191041at2759"/>
<dbReference type="EC" id="3.6.4.13" evidence="1"/>
<evidence type="ECO:0000256" key="7">
    <source>
        <dbReference type="ARBA" id="ARBA00038041"/>
    </source>
</evidence>
<keyword evidence="15" id="KW-1185">Reference proteome</keyword>
<feature type="region of interest" description="Disordered" evidence="10">
    <location>
        <begin position="341"/>
        <end position="385"/>
    </location>
</feature>
<proteinExistence type="inferred from homology"/>
<dbReference type="GO" id="GO:0005524">
    <property type="term" value="F:ATP binding"/>
    <property type="evidence" value="ECO:0007669"/>
    <property type="project" value="UniProtKB-KW"/>
</dbReference>
<dbReference type="CDD" id="cd18787">
    <property type="entry name" value="SF2_C_DEAD"/>
    <property type="match status" value="1"/>
</dbReference>
<dbReference type="GO" id="GO:0016787">
    <property type="term" value="F:hydrolase activity"/>
    <property type="evidence" value="ECO:0007669"/>
    <property type="project" value="UniProtKB-KW"/>
</dbReference>
<accession>A0A0U9HI16</accession>
<gene>
    <name evidence="14" type="ORF">KFL_000010660</name>
</gene>
<dbReference type="CDD" id="cd17961">
    <property type="entry name" value="DEADc_DDX56"/>
    <property type="match status" value="1"/>
</dbReference>
<dbReference type="InterPro" id="IPR027417">
    <property type="entry name" value="P-loop_NTPase"/>
</dbReference>
<feature type="region of interest" description="Disordered" evidence="10">
    <location>
        <begin position="587"/>
        <end position="663"/>
    </location>
</feature>
<dbReference type="Gene3D" id="3.40.50.300">
    <property type="entry name" value="P-loop containing nucleotide triphosphate hydrolases"/>
    <property type="match status" value="2"/>
</dbReference>
<evidence type="ECO:0000256" key="8">
    <source>
        <dbReference type="ARBA" id="ARBA00047984"/>
    </source>
</evidence>
<evidence type="ECO:0000256" key="3">
    <source>
        <dbReference type="ARBA" id="ARBA00022801"/>
    </source>
</evidence>
<evidence type="ECO:0000313" key="15">
    <source>
        <dbReference type="Proteomes" id="UP000054558"/>
    </source>
</evidence>
<reference evidence="14 15" key="1">
    <citation type="journal article" date="2014" name="Nat. Commun.">
        <title>Klebsormidium flaccidum genome reveals primary factors for plant terrestrial adaptation.</title>
        <authorList>
            <person name="Hori K."/>
            <person name="Maruyama F."/>
            <person name="Fujisawa T."/>
            <person name="Togashi T."/>
            <person name="Yamamoto N."/>
            <person name="Seo M."/>
            <person name="Sato S."/>
            <person name="Yamada T."/>
            <person name="Mori H."/>
            <person name="Tajima N."/>
            <person name="Moriyama T."/>
            <person name="Ikeuchi M."/>
            <person name="Watanabe M."/>
            <person name="Wada H."/>
            <person name="Kobayashi K."/>
            <person name="Saito M."/>
            <person name="Masuda T."/>
            <person name="Sasaki-Sekimoto Y."/>
            <person name="Mashiguchi K."/>
            <person name="Awai K."/>
            <person name="Shimojima M."/>
            <person name="Masuda S."/>
            <person name="Iwai M."/>
            <person name="Nobusawa T."/>
            <person name="Narise T."/>
            <person name="Kondo S."/>
            <person name="Saito H."/>
            <person name="Sato R."/>
            <person name="Murakawa M."/>
            <person name="Ihara Y."/>
            <person name="Oshima-Yamada Y."/>
            <person name="Ohtaka K."/>
            <person name="Satoh M."/>
            <person name="Sonobe K."/>
            <person name="Ishii M."/>
            <person name="Ohtani R."/>
            <person name="Kanamori-Sato M."/>
            <person name="Honoki R."/>
            <person name="Miyazaki D."/>
            <person name="Mochizuki H."/>
            <person name="Umetsu J."/>
            <person name="Higashi K."/>
            <person name="Shibata D."/>
            <person name="Kamiya Y."/>
            <person name="Sato N."/>
            <person name="Nakamura Y."/>
            <person name="Tabata S."/>
            <person name="Ida S."/>
            <person name="Kurokawa K."/>
            <person name="Ohta H."/>
        </authorList>
    </citation>
    <scope>NUCLEOTIDE SEQUENCE [LARGE SCALE GENOMIC DNA]</scope>
    <source>
        <strain evidence="14 15">NIES-2285</strain>
    </source>
</reference>
<evidence type="ECO:0000256" key="10">
    <source>
        <dbReference type="SAM" id="MobiDB-lite"/>
    </source>
</evidence>
<dbReference type="InterPro" id="IPR011545">
    <property type="entry name" value="DEAD/DEAH_box_helicase_dom"/>
</dbReference>
<comment type="catalytic activity">
    <reaction evidence="8">
        <text>ATP + H2O = ADP + phosphate + H(+)</text>
        <dbReference type="Rhea" id="RHEA:13065"/>
        <dbReference type="ChEBI" id="CHEBI:15377"/>
        <dbReference type="ChEBI" id="CHEBI:15378"/>
        <dbReference type="ChEBI" id="CHEBI:30616"/>
        <dbReference type="ChEBI" id="CHEBI:43474"/>
        <dbReference type="ChEBI" id="CHEBI:456216"/>
        <dbReference type="EC" id="3.6.4.13"/>
    </reaction>
</comment>
<comment type="similarity">
    <text evidence="7">Belongs to the DEAD box helicase family. DDX56/DBP9 subfamily.</text>
</comment>
<dbReference type="GO" id="GO:0005730">
    <property type="term" value="C:nucleolus"/>
    <property type="evidence" value="ECO:0000318"/>
    <property type="project" value="GO_Central"/>
</dbReference>
<keyword evidence="3" id="KW-0378">Hydrolase</keyword>
<feature type="domain" description="Helicase ATP-binding" evidence="11">
    <location>
        <begin position="49"/>
        <end position="233"/>
    </location>
</feature>
<dbReference type="InterPro" id="IPR001650">
    <property type="entry name" value="Helicase_C-like"/>
</dbReference>
<dbReference type="SMART" id="SM00487">
    <property type="entry name" value="DEXDc"/>
    <property type="match status" value="1"/>
</dbReference>
<organism evidence="14 15">
    <name type="scientific">Klebsormidium nitens</name>
    <name type="common">Green alga</name>
    <name type="synonym">Ulothrix nitens</name>
    <dbReference type="NCBI Taxonomy" id="105231"/>
    <lineage>
        <taxon>Eukaryota</taxon>
        <taxon>Viridiplantae</taxon>
        <taxon>Streptophyta</taxon>
        <taxon>Klebsormidiophyceae</taxon>
        <taxon>Klebsormidiales</taxon>
        <taxon>Klebsormidiaceae</taxon>
        <taxon>Klebsormidium</taxon>
    </lineage>
</organism>
<protein>
    <recommendedName>
        <fullName evidence="1">RNA helicase</fullName>
        <ecNumber evidence="1">3.6.4.13</ecNumber>
    </recommendedName>
</protein>
<dbReference type="Pfam" id="PF00270">
    <property type="entry name" value="DEAD"/>
    <property type="match status" value="1"/>
</dbReference>
<dbReference type="PROSITE" id="PS51194">
    <property type="entry name" value="HELICASE_CTER"/>
    <property type="match status" value="1"/>
</dbReference>
<dbReference type="InterPro" id="IPR014001">
    <property type="entry name" value="Helicase_ATP-bd"/>
</dbReference>
<dbReference type="GO" id="GO:0003723">
    <property type="term" value="F:RNA binding"/>
    <property type="evidence" value="ECO:0007669"/>
    <property type="project" value="UniProtKB-KW"/>
</dbReference>
<evidence type="ECO:0000256" key="6">
    <source>
        <dbReference type="ARBA" id="ARBA00022884"/>
    </source>
</evidence>
<dbReference type="PROSITE" id="PS51195">
    <property type="entry name" value="Q_MOTIF"/>
    <property type="match status" value="1"/>
</dbReference>
<evidence type="ECO:0000256" key="1">
    <source>
        <dbReference type="ARBA" id="ARBA00012552"/>
    </source>
</evidence>
<dbReference type="InterPro" id="IPR014014">
    <property type="entry name" value="RNA_helicase_DEAD_Q_motif"/>
</dbReference>
<dbReference type="Proteomes" id="UP000054558">
    <property type="component" value="Unassembled WGS sequence"/>
</dbReference>
<evidence type="ECO:0000256" key="5">
    <source>
        <dbReference type="ARBA" id="ARBA00022840"/>
    </source>
</evidence>